<dbReference type="EMBL" id="CM055092">
    <property type="protein sequence ID" value="KAJ7571059.1"/>
    <property type="molecule type" value="Genomic_DNA"/>
</dbReference>
<keyword evidence="2" id="KW-1185">Reference proteome</keyword>
<gene>
    <name evidence="1" type="ORF">O6H91_01G147300</name>
</gene>
<sequence>MAGGGGGGFLRRLVRVHKRDDFPPMSFEADWSAISAAGLSEVFKELLADFVGVPPDPNKKKQRRLGWHFWSSADIRDIYSQKHFAEGAENGFLVRGVIYDMSALIRANNRSLSSQPLSVNPGKDLDPRKSKDWTSLIHENLNLESRVEVGKLQNVDASEVMERLGLKGVVGIEERVGISKFRTDSKKNKLEAKQALEEIIGTGDSIRAKYVERIQHKKMMAEARREQAKLGITPTAAPRLKGPGAGLQAMPGSPALVRYLEERGLNQALLAHGLEGDLETLLDQIGNYQFQVIRRIQNASNTSPTGDVLSKELLKGICSDWGLPPKQVMVVTGPGAEGERILEMVKDSGFFVCQVDDSTKEDVGTEQQGPSALLSNKEVHATGKSSNGLTENMRIFWWLKKLSEGTLHIDDENVMAGVSTRGNEVNFSVRDMVELKWVIEDLNGVSYRSSTLVRGFEGVVAYV</sequence>
<dbReference type="Proteomes" id="UP001162992">
    <property type="component" value="Chromosome 1"/>
</dbReference>
<comment type="caution">
    <text evidence="1">The sequence shown here is derived from an EMBL/GenBank/DDBJ whole genome shotgun (WGS) entry which is preliminary data.</text>
</comment>
<organism evidence="1 2">
    <name type="scientific">Diphasiastrum complanatum</name>
    <name type="common">Issler's clubmoss</name>
    <name type="synonym">Lycopodium complanatum</name>
    <dbReference type="NCBI Taxonomy" id="34168"/>
    <lineage>
        <taxon>Eukaryota</taxon>
        <taxon>Viridiplantae</taxon>
        <taxon>Streptophyta</taxon>
        <taxon>Embryophyta</taxon>
        <taxon>Tracheophyta</taxon>
        <taxon>Lycopodiopsida</taxon>
        <taxon>Lycopodiales</taxon>
        <taxon>Lycopodiaceae</taxon>
        <taxon>Lycopodioideae</taxon>
        <taxon>Diphasiastrum</taxon>
    </lineage>
</organism>
<name>A0ACC2EX53_DIPCM</name>
<reference evidence="2" key="1">
    <citation type="journal article" date="2024" name="Proc. Natl. Acad. Sci. U.S.A.">
        <title>Extraordinary preservation of gene collinearity over three hundred million years revealed in homosporous lycophytes.</title>
        <authorList>
            <person name="Li C."/>
            <person name="Wickell D."/>
            <person name="Kuo L.Y."/>
            <person name="Chen X."/>
            <person name="Nie B."/>
            <person name="Liao X."/>
            <person name="Peng D."/>
            <person name="Ji J."/>
            <person name="Jenkins J."/>
            <person name="Williams M."/>
            <person name="Shu S."/>
            <person name="Plott C."/>
            <person name="Barry K."/>
            <person name="Rajasekar S."/>
            <person name="Grimwood J."/>
            <person name="Han X."/>
            <person name="Sun S."/>
            <person name="Hou Z."/>
            <person name="He W."/>
            <person name="Dai G."/>
            <person name="Sun C."/>
            <person name="Schmutz J."/>
            <person name="Leebens-Mack J.H."/>
            <person name="Li F.W."/>
            <person name="Wang L."/>
        </authorList>
    </citation>
    <scope>NUCLEOTIDE SEQUENCE [LARGE SCALE GENOMIC DNA]</scope>
    <source>
        <strain evidence="2">cv. PW_Plant_1</strain>
    </source>
</reference>
<protein>
    <submittedName>
        <fullName evidence="1">Uncharacterized protein</fullName>
    </submittedName>
</protein>
<evidence type="ECO:0000313" key="1">
    <source>
        <dbReference type="EMBL" id="KAJ7571059.1"/>
    </source>
</evidence>
<accession>A0ACC2EX53</accession>
<proteinExistence type="predicted"/>
<evidence type="ECO:0000313" key="2">
    <source>
        <dbReference type="Proteomes" id="UP001162992"/>
    </source>
</evidence>